<dbReference type="InterPro" id="IPR003385">
    <property type="entry name" value="Glyco_hydro_77"/>
</dbReference>
<dbReference type="PANTHER" id="PTHR32438">
    <property type="entry name" value="4-ALPHA-GLUCANOTRANSFERASE DPE1, CHLOROPLASTIC/AMYLOPLASTIC"/>
    <property type="match status" value="1"/>
</dbReference>
<evidence type="ECO:0000313" key="11">
    <source>
        <dbReference type="EMBL" id="ACY16638.1"/>
    </source>
</evidence>
<protein>
    <recommendedName>
        <fullName evidence="4">4-alpha-glucanotransferase</fullName>
        <ecNumber evidence="3">2.4.1.25</ecNumber>
    </recommendedName>
    <alternativeName>
        <fullName evidence="8">Amylomaltase</fullName>
    </alternativeName>
    <alternativeName>
        <fullName evidence="9">Disproportionating enzyme</fullName>
    </alternativeName>
</protein>
<organism evidence="11 12">
    <name type="scientific">Haliangium ochraceum (strain DSM 14365 / JCM 11303 / SMP-2)</name>
    <dbReference type="NCBI Taxonomy" id="502025"/>
    <lineage>
        <taxon>Bacteria</taxon>
        <taxon>Pseudomonadati</taxon>
        <taxon>Myxococcota</taxon>
        <taxon>Polyangia</taxon>
        <taxon>Haliangiales</taxon>
        <taxon>Kofleriaceae</taxon>
        <taxon>Haliangium</taxon>
    </lineage>
</organism>
<evidence type="ECO:0000256" key="2">
    <source>
        <dbReference type="ARBA" id="ARBA00005684"/>
    </source>
</evidence>
<dbReference type="SUPFAM" id="SSF51445">
    <property type="entry name" value="(Trans)glycosidases"/>
    <property type="match status" value="1"/>
</dbReference>
<dbReference type="AlphaFoldDB" id="D0LKR8"/>
<evidence type="ECO:0000256" key="9">
    <source>
        <dbReference type="ARBA" id="ARBA00031501"/>
    </source>
</evidence>
<accession>D0LKR8</accession>
<dbReference type="InterPro" id="IPR017853">
    <property type="entry name" value="GH"/>
</dbReference>
<dbReference type="KEGG" id="hoh:Hoch_4140"/>
<dbReference type="Proteomes" id="UP000001880">
    <property type="component" value="Chromosome"/>
</dbReference>
<dbReference type="eggNOG" id="COG1640">
    <property type="taxonomic scope" value="Bacteria"/>
</dbReference>
<dbReference type="GO" id="GO:0005975">
    <property type="term" value="P:carbohydrate metabolic process"/>
    <property type="evidence" value="ECO:0007669"/>
    <property type="project" value="InterPro"/>
</dbReference>
<dbReference type="EC" id="2.4.1.25" evidence="3"/>
<dbReference type="Gene3D" id="3.20.20.80">
    <property type="entry name" value="Glycosidases"/>
    <property type="match status" value="1"/>
</dbReference>
<evidence type="ECO:0000256" key="10">
    <source>
        <dbReference type="SAM" id="MobiDB-lite"/>
    </source>
</evidence>
<keyword evidence="12" id="KW-1185">Reference proteome</keyword>
<proteinExistence type="inferred from homology"/>
<name>D0LKR8_HALO1</name>
<dbReference type="HOGENOM" id="CLU_425732_0_0_7"/>
<keyword evidence="6 11" id="KW-0808">Transferase</keyword>
<dbReference type="GO" id="GO:0004134">
    <property type="term" value="F:4-alpha-glucanotransferase activity"/>
    <property type="evidence" value="ECO:0007669"/>
    <property type="project" value="UniProtKB-EC"/>
</dbReference>
<dbReference type="STRING" id="502025.Hoch_4140"/>
<dbReference type="EMBL" id="CP001804">
    <property type="protein sequence ID" value="ACY16638.1"/>
    <property type="molecule type" value="Genomic_DNA"/>
</dbReference>
<reference evidence="11 12" key="1">
    <citation type="journal article" date="2010" name="Stand. Genomic Sci.">
        <title>Complete genome sequence of Haliangium ochraceum type strain (SMP-2).</title>
        <authorList>
            <consortium name="US DOE Joint Genome Institute (JGI-PGF)"/>
            <person name="Ivanova N."/>
            <person name="Daum C."/>
            <person name="Lang E."/>
            <person name="Abt B."/>
            <person name="Kopitz M."/>
            <person name="Saunders E."/>
            <person name="Lapidus A."/>
            <person name="Lucas S."/>
            <person name="Glavina Del Rio T."/>
            <person name="Nolan M."/>
            <person name="Tice H."/>
            <person name="Copeland A."/>
            <person name="Cheng J.F."/>
            <person name="Chen F."/>
            <person name="Bruce D."/>
            <person name="Goodwin L."/>
            <person name="Pitluck S."/>
            <person name="Mavromatis K."/>
            <person name="Pati A."/>
            <person name="Mikhailova N."/>
            <person name="Chen A."/>
            <person name="Palaniappan K."/>
            <person name="Land M."/>
            <person name="Hauser L."/>
            <person name="Chang Y.J."/>
            <person name="Jeffries C.D."/>
            <person name="Detter J.C."/>
            <person name="Brettin T."/>
            <person name="Rohde M."/>
            <person name="Goker M."/>
            <person name="Bristow J."/>
            <person name="Markowitz V."/>
            <person name="Eisen J.A."/>
            <person name="Hugenholtz P."/>
            <person name="Kyrpides N.C."/>
            <person name="Klenk H.P."/>
        </authorList>
    </citation>
    <scope>NUCLEOTIDE SEQUENCE [LARGE SCALE GENOMIC DNA]</scope>
    <source>
        <strain evidence="12">DSM 14365 / CIP 107738 / JCM 11303 / AJ 13395 / SMP-2</strain>
    </source>
</reference>
<evidence type="ECO:0000256" key="8">
    <source>
        <dbReference type="ARBA" id="ARBA00031423"/>
    </source>
</evidence>
<keyword evidence="5" id="KW-0328">Glycosyltransferase</keyword>
<feature type="region of interest" description="Disordered" evidence="10">
    <location>
        <begin position="215"/>
        <end position="235"/>
    </location>
</feature>
<sequence length="670" mass="72866">MLRRAFAPALPMTTLHTTPTPDPDIRAALDLLDKRRLVLAIHDPSFPGAAGEDLGRGSPYSRGGRGFLHFARELGFDGVQLGPQGQTTRDNPSPYDGTWFSRSVLSLDFFALADDPAYSGLLSLASLREQAAATPGDGSRVAYAHAYEACENALADAHEQLARLRRERAPEASAIDDALAAFRAEHGDWLEADALHHALVADYGGVHHRDWPGEGGRRDAALMSPEPGEGGAARRRRIALTTRLQAPLERYALGQMLILAQHQALRAELRTWGLRLYGDLQVGMSPCDDWQRASLCLDGYRMGAPPSRTNPAGQPWGYRVLDPAGFVAADGQPGPAMRFFLARAHKTLAEYDGVRIDHPHGLVCPWVYRTPQTISDTGPEAEAAALHAVQTGARLRCSPSLPDHPALAAYAIARPEQLAGPGTPRHADDWVRSLEPGQVDQYAVLFDALLAAADARGASGDNLICEVLSTQPFPLAQVCERHGLGRFRVTQKAKLERDDDVYRSENARPEDWIMVGNHDTAPLWRLVEIWQERGESGQQAAYLARRLGLGGDQAAAALAADARKLAHAKMADVFASEARHVQIFFADLLGMAETYNQPGTVGDHNWSLRVPADYASAYPAAAARGEALDLSCVLALALRQRGASFAAEHAALIERLERRVSWWPMSSARP</sequence>
<comment type="catalytic activity">
    <reaction evidence="1">
        <text>Transfers a segment of a (1-&gt;4)-alpha-D-glucan to a new position in an acceptor, which may be glucose or a (1-&gt;4)-alpha-D-glucan.</text>
        <dbReference type="EC" id="2.4.1.25"/>
    </reaction>
</comment>
<dbReference type="CAZy" id="GH77">
    <property type="family name" value="Glycoside Hydrolase Family 77"/>
</dbReference>
<comment type="similarity">
    <text evidence="2">Belongs to the disproportionating enzyme family.</text>
</comment>
<evidence type="ECO:0000256" key="1">
    <source>
        <dbReference type="ARBA" id="ARBA00000439"/>
    </source>
</evidence>
<evidence type="ECO:0000256" key="3">
    <source>
        <dbReference type="ARBA" id="ARBA00012560"/>
    </source>
</evidence>
<evidence type="ECO:0000313" key="12">
    <source>
        <dbReference type="Proteomes" id="UP000001880"/>
    </source>
</evidence>
<evidence type="ECO:0000256" key="6">
    <source>
        <dbReference type="ARBA" id="ARBA00022679"/>
    </source>
</evidence>
<keyword evidence="7" id="KW-0119">Carbohydrate metabolism</keyword>
<gene>
    <name evidence="11" type="ordered locus">Hoch_4140</name>
</gene>
<evidence type="ECO:0000256" key="4">
    <source>
        <dbReference type="ARBA" id="ARBA00020295"/>
    </source>
</evidence>
<evidence type="ECO:0000256" key="7">
    <source>
        <dbReference type="ARBA" id="ARBA00023277"/>
    </source>
</evidence>
<dbReference type="Pfam" id="PF02446">
    <property type="entry name" value="Glyco_hydro_77"/>
    <property type="match status" value="1"/>
</dbReference>
<evidence type="ECO:0000256" key="5">
    <source>
        <dbReference type="ARBA" id="ARBA00022676"/>
    </source>
</evidence>
<dbReference type="PANTHER" id="PTHR32438:SF5">
    <property type="entry name" value="4-ALPHA-GLUCANOTRANSFERASE DPE1, CHLOROPLASTIC_AMYLOPLASTIC"/>
    <property type="match status" value="1"/>
</dbReference>